<organism evidence="2 3">
    <name type="scientific">Datura stramonium</name>
    <name type="common">Jimsonweed</name>
    <name type="synonym">Common thornapple</name>
    <dbReference type="NCBI Taxonomy" id="4076"/>
    <lineage>
        <taxon>Eukaryota</taxon>
        <taxon>Viridiplantae</taxon>
        <taxon>Streptophyta</taxon>
        <taxon>Embryophyta</taxon>
        <taxon>Tracheophyta</taxon>
        <taxon>Spermatophyta</taxon>
        <taxon>Magnoliopsida</taxon>
        <taxon>eudicotyledons</taxon>
        <taxon>Gunneridae</taxon>
        <taxon>Pentapetalae</taxon>
        <taxon>asterids</taxon>
        <taxon>lamiids</taxon>
        <taxon>Solanales</taxon>
        <taxon>Solanaceae</taxon>
        <taxon>Solanoideae</taxon>
        <taxon>Datureae</taxon>
        <taxon>Datura</taxon>
    </lineage>
</organism>
<keyword evidence="3" id="KW-1185">Reference proteome</keyword>
<gene>
    <name evidence="2" type="ORF">HAX54_010992</name>
</gene>
<reference evidence="2 3" key="1">
    <citation type="journal article" date="2021" name="BMC Genomics">
        <title>Datura genome reveals duplications of psychoactive alkaloid biosynthetic genes and high mutation rate following tissue culture.</title>
        <authorList>
            <person name="Rajewski A."/>
            <person name="Carter-House D."/>
            <person name="Stajich J."/>
            <person name="Litt A."/>
        </authorList>
    </citation>
    <scope>NUCLEOTIDE SEQUENCE [LARGE SCALE GENOMIC DNA]</scope>
    <source>
        <strain evidence="2">AR-01</strain>
    </source>
</reference>
<feature type="region of interest" description="Disordered" evidence="1">
    <location>
        <begin position="49"/>
        <end position="127"/>
    </location>
</feature>
<proteinExistence type="predicted"/>
<dbReference type="EMBL" id="JACEIK010001614">
    <property type="protein sequence ID" value="MCD7470831.1"/>
    <property type="molecule type" value="Genomic_DNA"/>
</dbReference>
<evidence type="ECO:0000313" key="3">
    <source>
        <dbReference type="Proteomes" id="UP000823775"/>
    </source>
</evidence>
<protein>
    <submittedName>
        <fullName evidence="2">Uncharacterized protein</fullName>
    </submittedName>
</protein>
<dbReference type="Proteomes" id="UP000823775">
    <property type="component" value="Unassembled WGS sequence"/>
</dbReference>
<feature type="compositionally biased region" description="Polar residues" evidence="1">
    <location>
        <begin position="82"/>
        <end position="93"/>
    </location>
</feature>
<accession>A0ABS8TH76</accession>
<evidence type="ECO:0000313" key="2">
    <source>
        <dbReference type="EMBL" id="MCD7470831.1"/>
    </source>
</evidence>
<name>A0ABS8TH76_DATST</name>
<sequence>MLNFVSPTSIRLALVKYKMRRRFGFKASGYCQYPCFHLGVMDRDQKNTSVAPVESHSAQLSAQADGSAGTRGSLPVFHSCNADPQSEISQQKNKSCRPGAGVTREVMARHTSDSGSDGCQPGDRTSLVPSRCSPLNLWATEVLTDCQVSDGPSRKPSLRPKI</sequence>
<comment type="caution">
    <text evidence="2">The sequence shown here is derived from an EMBL/GenBank/DDBJ whole genome shotgun (WGS) entry which is preliminary data.</text>
</comment>
<evidence type="ECO:0000256" key="1">
    <source>
        <dbReference type="SAM" id="MobiDB-lite"/>
    </source>
</evidence>